<dbReference type="InterPro" id="IPR037593">
    <property type="entry name" value="MIOS/Sea4"/>
</dbReference>
<dbReference type="InterPro" id="IPR015943">
    <property type="entry name" value="WD40/YVTN_repeat-like_dom_sf"/>
</dbReference>
<accession>A0AA38PC56</accession>
<evidence type="ECO:0000256" key="1">
    <source>
        <dbReference type="ARBA" id="ARBA00009713"/>
    </source>
</evidence>
<dbReference type="Pfam" id="PF17034">
    <property type="entry name" value="zinc_ribbon_16"/>
    <property type="match status" value="1"/>
</dbReference>
<dbReference type="PANTHER" id="PTHR16453">
    <property type="entry name" value="WD40 DOMAIN-CONTAINING PROTEIN MIO FAMILY MEMBER"/>
    <property type="match status" value="1"/>
</dbReference>
<feature type="domain" description="GATOR2 complex protein MIO zinc-ribbon like" evidence="5">
    <location>
        <begin position="1148"/>
        <end position="1263"/>
    </location>
</feature>
<evidence type="ECO:0000259" key="6">
    <source>
        <dbReference type="Pfam" id="PF21719"/>
    </source>
</evidence>
<feature type="region of interest" description="Disordered" evidence="4">
    <location>
        <begin position="519"/>
        <end position="594"/>
    </location>
</feature>
<dbReference type="InterPro" id="IPR036322">
    <property type="entry name" value="WD40_repeat_dom_sf"/>
</dbReference>
<dbReference type="Proteomes" id="UP001163846">
    <property type="component" value="Unassembled WGS sequence"/>
</dbReference>
<reference evidence="7" key="1">
    <citation type="submission" date="2022-08" db="EMBL/GenBank/DDBJ databases">
        <authorList>
            <consortium name="DOE Joint Genome Institute"/>
            <person name="Min B."/>
            <person name="Riley R."/>
            <person name="Sierra-Patev S."/>
            <person name="Naranjo-Ortiz M."/>
            <person name="Looney B."/>
            <person name="Konkel Z."/>
            <person name="Slot J.C."/>
            <person name="Sakamoto Y."/>
            <person name="Steenwyk J.L."/>
            <person name="Rokas A."/>
            <person name="Carro J."/>
            <person name="Camarero S."/>
            <person name="Ferreira P."/>
            <person name="Molpeceres G."/>
            <person name="Ruiz-Duenas F.J."/>
            <person name="Serrano A."/>
            <person name="Henrissat B."/>
            <person name="Drula E."/>
            <person name="Hughes K.W."/>
            <person name="Mata J.L."/>
            <person name="Ishikawa N.K."/>
            <person name="Vargas-Isla R."/>
            <person name="Ushijima S."/>
            <person name="Smith C.A."/>
            <person name="Ahrendt S."/>
            <person name="Andreopoulos W."/>
            <person name="He G."/>
            <person name="Labutti K."/>
            <person name="Lipzen A."/>
            <person name="Ng V."/>
            <person name="Sandor L."/>
            <person name="Barry K."/>
            <person name="Martinez A.T."/>
            <person name="Xiao Y."/>
            <person name="Gibbons J.G."/>
            <person name="Terashima K."/>
            <person name="Hibbett D.S."/>
            <person name="Grigoriev I.V."/>
        </authorList>
    </citation>
    <scope>NUCLEOTIDE SEQUENCE</scope>
    <source>
        <strain evidence="7">TFB9207</strain>
    </source>
</reference>
<feature type="compositionally biased region" description="Polar residues" evidence="4">
    <location>
        <begin position="526"/>
        <end position="546"/>
    </location>
</feature>
<gene>
    <name evidence="7" type="ORF">F5878DRAFT_534097</name>
</gene>
<evidence type="ECO:0000256" key="4">
    <source>
        <dbReference type="SAM" id="MobiDB-lite"/>
    </source>
</evidence>
<comment type="caution">
    <text evidence="7">The sequence shown here is derived from an EMBL/GenBank/DDBJ whole genome shotgun (WGS) entry which is preliminary data.</text>
</comment>
<organism evidence="7 8">
    <name type="scientific">Lentinula raphanica</name>
    <dbReference type="NCBI Taxonomy" id="153919"/>
    <lineage>
        <taxon>Eukaryota</taxon>
        <taxon>Fungi</taxon>
        <taxon>Dikarya</taxon>
        <taxon>Basidiomycota</taxon>
        <taxon>Agaricomycotina</taxon>
        <taxon>Agaricomycetes</taxon>
        <taxon>Agaricomycetidae</taxon>
        <taxon>Agaricales</taxon>
        <taxon>Marasmiineae</taxon>
        <taxon>Omphalotaceae</taxon>
        <taxon>Lentinula</taxon>
    </lineage>
</organism>
<dbReference type="InterPro" id="IPR031488">
    <property type="entry name" value="Zn_ribbon_mio"/>
</dbReference>
<dbReference type="SUPFAM" id="SSF50978">
    <property type="entry name" value="WD40 repeat-like"/>
    <property type="match status" value="1"/>
</dbReference>
<keyword evidence="2" id="KW-0853">WD repeat</keyword>
<dbReference type="Pfam" id="PF21720">
    <property type="entry name" value="MIOS_WD40"/>
    <property type="match status" value="1"/>
</dbReference>
<dbReference type="PANTHER" id="PTHR16453:SF9">
    <property type="entry name" value="GATOR COMPLEX PROTEIN MIOS"/>
    <property type="match status" value="1"/>
</dbReference>
<evidence type="ECO:0000259" key="5">
    <source>
        <dbReference type="Pfam" id="PF17034"/>
    </source>
</evidence>
<name>A0AA38PC56_9AGAR</name>
<dbReference type="AlphaFoldDB" id="A0AA38PC56"/>
<proteinExistence type="inferred from homology"/>
<keyword evidence="8" id="KW-1185">Reference proteome</keyword>
<dbReference type="Pfam" id="PF21719">
    <property type="entry name" value="MIOS_a-sol"/>
    <property type="match status" value="1"/>
</dbReference>
<evidence type="ECO:0000256" key="2">
    <source>
        <dbReference type="ARBA" id="ARBA00022574"/>
    </source>
</evidence>
<comment type="similarity">
    <text evidence="1">Belongs to the WD repeat mio family.</text>
</comment>
<evidence type="ECO:0000313" key="7">
    <source>
        <dbReference type="EMBL" id="KAJ3840198.1"/>
    </source>
</evidence>
<dbReference type="Gene3D" id="2.130.10.10">
    <property type="entry name" value="YVTN repeat-like/Quinoprotein amine dehydrogenase"/>
    <property type="match status" value="1"/>
</dbReference>
<dbReference type="InterPro" id="IPR049092">
    <property type="entry name" value="MIOS_a-sol"/>
</dbReference>
<keyword evidence="3" id="KW-0677">Repeat</keyword>
<dbReference type="GO" id="GO:0005737">
    <property type="term" value="C:cytoplasm"/>
    <property type="evidence" value="ECO:0007669"/>
    <property type="project" value="TreeGrafter"/>
</dbReference>
<sequence>MPIQSDKRVLWHPRHTNKFVVGGGSQITLYELSDEQPEIRHVTSQHDLHYMKCFAWSPVTTPHDIFAVGHSSSGRVDILRLEASRYSQVGSEENVLSTGPILSLHVQKQRSCNALAFCTSDPNYLAVGLDKVRGDSSLVIWDVEEEMRVFRAASNLSDDAHVVLPYAREPTNKRSTYTPIPRTDYPLRNDQRIVQAHAQTDLISTLAWLPQNIHPYLLLAGISPRWLRLFDLRNPAGSGAGATYVSSIAAKVTGIATDPFDPTRFATWGDGNVTIWDIRKLQVSRFHADSPNATPTPTQLLTFSEKDAGIDSTCNNPSLPVMHEPMYVAAEFSPTRRGMLATLAKDANFVRLWDVLEAGDSPAQHELGNLGEDIIRLKDKAPASRKSWANLPWNNSDTSNESQDPLPFHVQEHAEQIRHPTLILSNTRRSSMKNMPNSLCSFAVVPPVYPSHRTRSKIVVVSQSGEVAVQRVYDAAQTLAWSSHGDMLYGTLDSKDDTNMGLGIISSHHDERGEEIAEGPNAAASHVSSNGARARSNSKPLTSSETDGLPERGRPRTSTNLDEVPPSPALFGRGDAEGFPALSRPNIGPTSANLTATRSLDTHKERQRTFSPAAVLRVPMNSMHIFSSPLDNPAESRYKTSPFHLLQTHAITAGRNITIAHGAMQNDVSVLMRRRAMRGYSIRDPLRNASIIRELARIEQPGAPFQFEEPSVFKSKESKMLADLWEWIYHSQNYLSSPTALLHGYDFSFAGVWGIWDGPPSIATPVHRDRLELPAVLDAAPLFHGLDRTRYSQPQDMMTNTKRTRTRSPIQDPLINDPEWHQALLDLFSRTAEPLSTSPIFPYISTSKPLQRHICLHLIGWGFVLRSDSFMAEVRRWERENEGEEGFARAAAWLVFSGRYGGAIECLLRSEDESHHMMSGVVAALAPFASATLTSPRSSSKISLPSTLREHYDILINKLQDSYLRALLSHLIAISSADTPSGEHWLEILREEDLLPFYERLALAFCFLDDTALTTYLRRCREHALSNKGGDVDALVVTGLGTSEGRQVISLWLDRLGDVQSAALLGWTGLGSGRPRSSQLTPDSNDASYPFVVDPRVNRWVETYRDFLDSIRLFHCRVEFDIERGETLQLAMKQRVTNLAPRQILIRCNYCNKIVAPNTQSSDINLGPGQNSIPQGKPTACPHCGRALPRCSICLMTLGIVPDAHREADLTQYRDTIDDAILLCLGCRHGGHASHILQWFFGEDGNVLSNRICPVADCAHRCGNEF</sequence>
<evidence type="ECO:0000256" key="3">
    <source>
        <dbReference type="ARBA" id="ARBA00022737"/>
    </source>
</evidence>
<feature type="domain" description="MIOS-like alpha-solenoid" evidence="6">
    <location>
        <begin position="851"/>
        <end position="1007"/>
    </location>
</feature>
<dbReference type="CDD" id="cd16691">
    <property type="entry name" value="mRING-H2-C3H3C2_Mio"/>
    <property type="match status" value="1"/>
</dbReference>
<dbReference type="EMBL" id="MU806090">
    <property type="protein sequence ID" value="KAJ3840198.1"/>
    <property type="molecule type" value="Genomic_DNA"/>
</dbReference>
<protein>
    <submittedName>
        <fullName evidence="7">Uncharacterized protein</fullName>
    </submittedName>
</protein>
<evidence type="ECO:0000313" key="8">
    <source>
        <dbReference type="Proteomes" id="UP001163846"/>
    </source>
</evidence>